<evidence type="ECO:0000313" key="2">
    <source>
        <dbReference type="EMBL" id="EFW24186.1"/>
    </source>
</evidence>
<dbReference type="Proteomes" id="UP000004097">
    <property type="component" value="Unassembled WGS sequence"/>
</dbReference>
<dbReference type="STRING" id="706433.HMPREF9430_01276"/>
<sequence>MMTRKEDIELALLRRKKNDLEKEIARVKCAHRRHEFAEVNTCQLFILENRLNWVNESIARRLGNGSRYK</sequence>
<gene>
    <name evidence="2" type="ORF">HMPREF9430_01276</name>
</gene>
<evidence type="ECO:0000313" key="3">
    <source>
        <dbReference type="Proteomes" id="UP000004097"/>
    </source>
</evidence>
<accession>E7MP05</accession>
<comment type="caution">
    <text evidence="2">The sequence shown here is derived from an EMBL/GenBank/DDBJ whole genome shotgun (WGS) entry which is preliminary data.</text>
</comment>
<organism evidence="2 3">
    <name type="scientific">Solobacterium moorei F0204</name>
    <dbReference type="NCBI Taxonomy" id="706433"/>
    <lineage>
        <taxon>Bacteria</taxon>
        <taxon>Bacillati</taxon>
        <taxon>Bacillota</taxon>
        <taxon>Erysipelotrichia</taxon>
        <taxon>Erysipelotrichales</taxon>
        <taxon>Erysipelotrichaceae</taxon>
        <taxon>Solobacterium</taxon>
    </lineage>
</organism>
<name>E7MP05_9FIRM</name>
<feature type="coiled-coil region" evidence="1">
    <location>
        <begin position="3"/>
        <end position="30"/>
    </location>
</feature>
<protein>
    <submittedName>
        <fullName evidence="2">Uncharacterized protein</fullName>
    </submittedName>
</protein>
<keyword evidence="3" id="KW-1185">Reference proteome</keyword>
<dbReference type="HOGENOM" id="CLU_2773700_0_0_9"/>
<proteinExistence type="predicted"/>
<dbReference type="AlphaFoldDB" id="E7MP05"/>
<reference evidence="2 3" key="1">
    <citation type="submission" date="2010-08" db="EMBL/GenBank/DDBJ databases">
        <authorList>
            <person name="Weinstock G."/>
            <person name="Sodergren E."/>
            <person name="Clifton S."/>
            <person name="Fulton L."/>
            <person name="Fulton B."/>
            <person name="Courtney L."/>
            <person name="Fronick C."/>
            <person name="Harrison M."/>
            <person name="Strong C."/>
            <person name="Farmer C."/>
            <person name="Delahaunty K."/>
            <person name="Markovic C."/>
            <person name="Hall O."/>
            <person name="Minx P."/>
            <person name="Tomlinson C."/>
            <person name="Mitreva M."/>
            <person name="Hou S."/>
            <person name="Chen J."/>
            <person name="Wollam A."/>
            <person name="Pepin K.H."/>
            <person name="Johnson M."/>
            <person name="Bhonagiri V."/>
            <person name="Zhang X."/>
            <person name="Suruliraj S."/>
            <person name="Warren W."/>
            <person name="Chinwalla A."/>
            <person name="Mardis E.R."/>
            <person name="Wilson R.K."/>
        </authorList>
    </citation>
    <scope>NUCLEOTIDE SEQUENCE [LARGE SCALE GENOMIC DNA]</scope>
    <source>
        <strain evidence="2 3">F0204</strain>
    </source>
</reference>
<dbReference type="EMBL" id="AECQ01000027">
    <property type="protein sequence ID" value="EFW24186.1"/>
    <property type="molecule type" value="Genomic_DNA"/>
</dbReference>
<keyword evidence="1" id="KW-0175">Coiled coil</keyword>
<evidence type="ECO:0000256" key="1">
    <source>
        <dbReference type="SAM" id="Coils"/>
    </source>
</evidence>